<dbReference type="Proteomes" id="UP001651158">
    <property type="component" value="Unassembled WGS sequence"/>
</dbReference>
<sequence length="118" mass="13054">METLLNSARLLLLLPPPTDKPSLTIMATQSPAPNPLLLSISSFRPLSEEDTCRLTTHHTRCEPSNFTEVAVRRVVPTTDATQALLTAMTIFQHYIRLRNIVTVDGEVSTRRASATLVN</sequence>
<evidence type="ECO:0000313" key="2">
    <source>
        <dbReference type="Proteomes" id="UP001651158"/>
    </source>
</evidence>
<evidence type="ECO:0000313" key="1">
    <source>
        <dbReference type="EMBL" id="KAL5103666.1"/>
    </source>
</evidence>
<comment type="caution">
    <text evidence="1">The sequence shown here is derived from an EMBL/GenBank/DDBJ whole genome shotgun (WGS) entry which is preliminary data.</text>
</comment>
<protein>
    <submittedName>
        <fullName evidence="1">Uncharacterized protein</fullName>
    </submittedName>
</protein>
<organism evidence="1 2">
    <name type="scientific">Taenia crassiceps</name>
    <dbReference type="NCBI Taxonomy" id="6207"/>
    <lineage>
        <taxon>Eukaryota</taxon>
        <taxon>Metazoa</taxon>
        <taxon>Spiralia</taxon>
        <taxon>Lophotrochozoa</taxon>
        <taxon>Platyhelminthes</taxon>
        <taxon>Cestoda</taxon>
        <taxon>Eucestoda</taxon>
        <taxon>Cyclophyllidea</taxon>
        <taxon>Taeniidae</taxon>
        <taxon>Taenia</taxon>
    </lineage>
</organism>
<dbReference type="EMBL" id="JAKROA010000016">
    <property type="protein sequence ID" value="KAL5103666.1"/>
    <property type="molecule type" value="Genomic_DNA"/>
</dbReference>
<proteinExistence type="predicted"/>
<name>A0ABR4Q1W3_9CEST</name>
<keyword evidence="2" id="KW-1185">Reference proteome</keyword>
<gene>
    <name evidence="1" type="ORF">TcWFU_002884</name>
</gene>
<reference evidence="1 2" key="1">
    <citation type="journal article" date="2022" name="Front. Cell. Infect. Microbiol.">
        <title>The Genomes of Two Strains of Taenia crassiceps the Animal Model for the Study of Human Cysticercosis.</title>
        <authorList>
            <person name="Bobes R.J."/>
            <person name="Estrada K."/>
            <person name="Rios-Valencia D.G."/>
            <person name="Calderon-Gallegos A."/>
            <person name="de la Torre P."/>
            <person name="Carrero J.C."/>
            <person name="Sanchez-Flores A."/>
            <person name="Laclette J.P."/>
        </authorList>
    </citation>
    <scope>NUCLEOTIDE SEQUENCE [LARGE SCALE GENOMIC DNA]</scope>
    <source>
        <strain evidence="1">WFUcys</strain>
    </source>
</reference>
<accession>A0ABR4Q1W3</accession>